<keyword evidence="8 10" id="KW-1133">Transmembrane helix</keyword>
<evidence type="ECO:0000256" key="11">
    <source>
        <dbReference type="SAM" id="MobiDB-lite"/>
    </source>
</evidence>
<dbReference type="InterPro" id="IPR006121">
    <property type="entry name" value="HMA_dom"/>
</dbReference>
<dbReference type="SFLD" id="SFLDG00002">
    <property type="entry name" value="C1.7:_P-type_atpase_like"/>
    <property type="match status" value="1"/>
</dbReference>
<evidence type="ECO:0000256" key="2">
    <source>
        <dbReference type="ARBA" id="ARBA00006024"/>
    </source>
</evidence>
<dbReference type="InterPro" id="IPR023214">
    <property type="entry name" value="HAD_sf"/>
</dbReference>
<dbReference type="SUPFAM" id="SSF81660">
    <property type="entry name" value="Metal cation-transporting ATPase, ATP-binding domain N"/>
    <property type="match status" value="1"/>
</dbReference>
<dbReference type="NCBIfam" id="TIGR01494">
    <property type="entry name" value="ATPase_P-type"/>
    <property type="match status" value="2"/>
</dbReference>
<evidence type="ECO:0000313" key="14">
    <source>
        <dbReference type="Proteomes" id="UP001610446"/>
    </source>
</evidence>
<feature type="compositionally biased region" description="Polar residues" evidence="11">
    <location>
        <begin position="644"/>
        <end position="669"/>
    </location>
</feature>
<feature type="transmembrane region" description="Helical" evidence="10">
    <location>
        <begin position="560"/>
        <end position="577"/>
    </location>
</feature>
<feature type="transmembrane region" description="Helical" evidence="10">
    <location>
        <begin position="1128"/>
        <end position="1150"/>
    </location>
</feature>
<evidence type="ECO:0000256" key="3">
    <source>
        <dbReference type="ARBA" id="ARBA00022692"/>
    </source>
</evidence>
<comment type="caution">
    <text evidence="13">The sequence shown here is derived from an EMBL/GenBank/DDBJ whole genome shotgun (WGS) entry which is preliminary data.</text>
</comment>
<dbReference type="InterPro" id="IPR036163">
    <property type="entry name" value="HMA_dom_sf"/>
</dbReference>
<feature type="compositionally biased region" description="Polar residues" evidence="11">
    <location>
        <begin position="152"/>
        <end position="162"/>
    </location>
</feature>
<dbReference type="SUPFAM" id="SSF81665">
    <property type="entry name" value="Calcium ATPase, transmembrane domain M"/>
    <property type="match status" value="1"/>
</dbReference>
<feature type="transmembrane region" description="Helical" evidence="10">
    <location>
        <begin position="521"/>
        <end position="548"/>
    </location>
</feature>
<dbReference type="Pfam" id="PF00702">
    <property type="entry name" value="Hydrolase"/>
    <property type="match status" value="1"/>
</dbReference>
<keyword evidence="5 10" id="KW-0547">Nucleotide-binding</keyword>
<feature type="region of interest" description="Disordered" evidence="11">
    <location>
        <begin position="635"/>
        <end position="669"/>
    </location>
</feature>
<evidence type="ECO:0000259" key="12">
    <source>
        <dbReference type="PROSITE" id="PS50846"/>
    </source>
</evidence>
<dbReference type="InterPro" id="IPR017969">
    <property type="entry name" value="Heavy-metal-associated_CS"/>
</dbReference>
<feature type="transmembrane region" description="Helical" evidence="10">
    <location>
        <begin position="760"/>
        <end position="788"/>
    </location>
</feature>
<feature type="domain" description="HMA" evidence="12">
    <location>
        <begin position="8"/>
        <end position="73"/>
    </location>
</feature>
<dbReference type="InterPro" id="IPR023298">
    <property type="entry name" value="ATPase_P-typ_TM_dom_sf"/>
</dbReference>
<dbReference type="Pfam" id="PF00122">
    <property type="entry name" value="E1-E2_ATPase"/>
    <property type="match status" value="1"/>
</dbReference>
<dbReference type="EMBL" id="JBFXLU010000012">
    <property type="protein sequence ID" value="KAL2854955.1"/>
    <property type="molecule type" value="Genomic_DNA"/>
</dbReference>
<organism evidence="13 14">
    <name type="scientific">Aspergillus pseudoustus</name>
    <dbReference type="NCBI Taxonomy" id="1810923"/>
    <lineage>
        <taxon>Eukaryota</taxon>
        <taxon>Fungi</taxon>
        <taxon>Dikarya</taxon>
        <taxon>Ascomycota</taxon>
        <taxon>Pezizomycotina</taxon>
        <taxon>Eurotiomycetes</taxon>
        <taxon>Eurotiomycetidae</taxon>
        <taxon>Eurotiales</taxon>
        <taxon>Aspergillaceae</taxon>
        <taxon>Aspergillus</taxon>
        <taxon>Aspergillus subgen. Nidulantes</taxon>
    </lineage>
</organism>
<dbReference type="NCBIfam" id="TIGR01525">
    <property type="entry name" value="ATPase-IB_hvy"/>
    <property type="match status" value="1"/>
</dbReference>
<name>A0ABR4KRQ3_9EURO</name>
<evidence type="ECO:0000313" key="13">
    <source>
        <dbReference type="EMBL" id="KAL2854955.1"/>
    </source>
</evidence>
<dbReference type="SUPFAM" id="SSF81653">
    <property type="entry name" value="Calcium ATPase, transduction domain A"/>
    <property type="match status" value="1"/>
</dbReference>
<feature type="domain" description="HMA" evidence="12">
    <location>
        <begin position="169"/>
        <end position="235"/>
    </location>
</feature>
<keyword evidence="4 10" id="KW-0479">Metal-binding</keyword>
<keyword evidence="7" id="KW-1278">Translocase</keyword>
<dbReference type="PRINTS" id="PR00119">
    <property type="entry name" value="CATATPASE"/>
</dbReference>
<dbReference type="CDD" id="cd00371">
    <property type="entry name" value="HMA"/>
    <property type="match status" value="4"/>
</dbReference>
<dbReference type="InterPro" id="IPR044492">
    <property type="entry name" value="P_typ_ATPase_HD_dom"/>
</dbReference>
<dbReference type="PANTHER" id="PTHR43520">
    <property type="entry name" value="ATP7, ISOFORM B"/>
    <property type="match status" value="1"/>
</dbReference>
<evidence type="ECO:0000256" key="6">
    <source>
        <dbReference type="ARBA" id="ARBA00022840"/>
    </source>
</evidence>
<dbReference type="InterPro" id="IPR059000">
    <property type="entry name" value="ATPase_P-type_domA"/>
</dbReference>
<dbReference type="Gene3D" id="3.40.1110.10">
    <property type="entry name" value="Calcium-transporting ATPase, cytoplasmic domain N"/>
    <property type="match status" value="1"/>
</dbReference>
<evidence type="ECO:0000256" key="1">
    <source>
        <dbReference type="ARBA" id="ARBA00004141"/>
    </source>
</evidence>
<dbReference type="InterPro" id="IPR036412">
    <property type="entry name" value="HAD-like_sf"/>
</dbReference>
<dbReference type="InterPro" id="IPR027256">
    <property type="entry name" value="P-typ_ATPase_IB"/>
</dbReference>
<dbReference type="SUPFAM" id="SSF55008">
    <property type="entry name" value="HMA, heavy metal-associated domain"/>
    <property type="match status" value="3"/>
</dbReference>
<dbReference type="PANTHER" id="PTHR43520:SF32">
    <property type="entry name" value="COPPER RESISTANCE P-TYPE ATPASE (EUROFUNG)"/>
    <property type="match status" value="1"/>
</dbReference>
<feature type="transmembrane region" description="Helical" evidence="10">
    <location>
        <begin position="480"/>
        <end position="500"/>
    </location>
</feature>
<dbReference type="SFLD" id="SFLDS00003">
    <property type="entry name" value="Haloacid_Dehalogenase"/>
    <property type="match status" value="1"/>
</dbReference>
<dbReference type="InterPro" id="IPR018303">
    <property type="entry name" value="ATPase_P-typ_P_site"/>
</dbReference>
<accession>A0ABR4KRQ3</accession>
<dbReference type="InterPro" id="IPR001757">
    <property type="entry name" value="P_typ_ATPase"/>
</dbReference>
<dbReference type="InterPro" id="IPR008250">
    <property type="entry name" value="ATPase_P-typ_transduc_dom_A_sf"/>
</dbReference>
<evidence type="ECO:0000256" key="10">
    <source>
        <dbReference type="RuleBase" id="RU362081"/>
    </source>
</evidence>
<feature type="transmembrane region" description="Helical" evidence="10">
    <location>
        <begin position="1175"/>
        <end position="1197"/>
    </location>
</feature>
<comment type="similarity">
    <text evidence="2 10">Belongs to the cation transport ATPase (P-type) (TC 3.A.3) family. Type IB subfamily.</text>
</comment>
<dbReference type="Pfam" id="PF00403">
    <property type="entry name" value="HMA"/>
    <property type="match status" value="4"/>
</dbReference>
<evidence type="ECO:0000256" key="9">
    <source>
        <dbReference type="ARBA" id="ARBA00023136"/>
    </source>
</evidence>
<proteinExistence type="inferred from homology"/>
<feature type="transmembrane region" description="Helical" evidence="10">
    <location>
        <begin position="431"/>
        <end position="456"/>
    </location>
</feature>
<feature type="region of interest" description="Disordered" evidence="11">
    <location>
        <begin position="143"/>
        <end position="163"/>
    </location>
</feature>
<keyword evidence="9 10" id="KW-0472">Membrane</keyword>
<dbReference type="Gene3D" id="3.40.50.1000">
    <property type="entry name" value="HAD superfamily/HAD-like"/>
    <property type="match status" value="1"/>
</dbReference>
<keyword evidence="6 10" id="KW-0067">ATP-binding</keyword>
<dbReference type="Proteomes" id="UP001610446">
    <property type="component" value="Unassembled WGS sequence"/>
</dbReference>
<comment type="subcellular location">
    <subcellularLocation>
        <location evidence="1">Membrane</location>
        <topology evidence="1">Multi-pass membrane protein</topology>
    </subcellularLocation>
</comment>
<reference evidence="13 14" key="1">
    <citation type="submission" date="2024-07" db="EMBL/GenBank/DDBJ databases">
        <title>Section-level genome sequencing and comparative genomics of Aspergillus sections Usti and Cavernicolus.</title>
        <authorList>
            <consortium name="Lawrence Berkeley National Laboratory"/>
            <person name="Nybo J.L."/>
            <person name="Vesth T.C."/>
            <person name="Theobald S."/>
            <person name="Frisvad J.C."/>
            <person name="Larsen T.O."/>
            <person name="Kjaerboelling I."/>
            <person name="Rothschild-Mancinelli K."/>
            <person name="Lyhne E.K."/>
            <person name="Kogle M.E."/>
            <person name="Barry K."/>
            <person name="Clum A."/>
            <person name="Na H."/>
            <person name="Ledsgaard L."/>
            <person name="Lin J."/>
            <person name="Lipzen A."/>
            <person name="Kuo A."/>
            <person name="Riley R."/>
            <person name="Mondo S."/>
            <person name="Labutti K."/>
            <person name="Haridas S."/>
            <person name="Pangalinan J."/>
            <person name="Salamov A.A."/>
            <person name="Simmons B.A."/>
            <person name="Magnuson J.K."/>
            <person name="Chen J."/>
            <person name="Drula E."/>
            <person name="Henrissat B."/>
            <person name="Wiebenga A."/>
            <person name="Lubbers R.J."/>
            <person name="Gomes A.C."/>
            <person name="Makela M.R."/>
            <person name="Stajich J."/>
            <person name="Grigoriev I.V."/>
            <person name="Mortensen U.H."/>
            <person name="De Vries R.P."/>
            <person name="Baker S.E."/>
            <person name="Andersen M.R."/>
        </authorList>
    </citation>
    <scope>NUCLEOTIDE SEQUENCE [LARGE SCALE GENOMIC DNA]</scope>
    <source>
        <strain evidence="13 14">CBS 123904</strain>
    </source>
</reference>
<dbReference type="PROSITE" id="PS01047">
    <property type="entry name" value="HMA_1"/>
    <property type="match status" value="2"/>
</dbReference>
<evidence type="ECO:0000256" key="4">
    <source>
        <dbReference type="ARBA" id="ARBA00022723"/>
    </source>
</evidence>
<keyword evidence="14" id="KW-1185">Reference proteome</keyword>
<feature type="transmembrane region" description="Helical" evidence="10">
    <location>
        <begin position="717"/>
        <end position="740"/>
    </location>
</feature>
<evidence type="ECO:0000256" key="8">
    <source>
        <dbReference type="ARBA" id="ARBA00022989"/>
    </source>
</evidence>
<dbReference type="Gene3D" id="3.30.70.100">
    <property type="match status" value="4"/>
</dbReference>
<gene>
    <name evidence="13" type="ORF">BJY01DRAFT_204665</name>
</gene>
<feature type="domain" description="HMA" evidence="12">
    <location>
        <begin position="254"/>
        <end position="319"/>
    </location>
</feature>
<sequence>MVRKTATNRSTFFVSNVHCSSCVAYITQVLSVITGVADINVSIFTHEVHVLHTRETDPIFIVRTLVDAAFEVHHVTTRDETGSVIFDHAIDNKFTCGSSKFSTNTDTEGLVEKQRHLDNCDACRKEELEQYLMPYSSEKPHQSLAAARKSSVPDSVSTTQQPPELPSRFCARISIRGMSCASCATSITEAIQQLDFVEQITVTLLSNNATVIYRGSELKVEEIVELIEDVGFVATLDEVSPLDIEPPRSQPHTYIAEIAIGGMTCGSCSGAITQGLNELPFVTEAIVTLLSHSAQVELQSQDDVPLVLDKIEDLGYDASLVRIIPKIAENDKPVVEKRTVSFRIEGMFCHHCPEKVLDSLNGLSDLEVDDMLSVKYPVLKVNYTPHPPSITVRTILEKIESAHSAFKATVYHPPSVEDRSREMQRHERCRLLSRFLFVLLVAIPEFIIGIVFMSLVSKDNQVRQFLEQSMWSGSVSRMEWALFFMTTPVMFYGADIFHVRAAKEIYSLWRPGSRVPILRRFYRFGSMNLLISAGTMVAYISSLGILIADAVTTNHSDMHSSNYFDTVVFLTLFILAGRFMEAYSKARAGDAVASLGKLRPSEALLVANSSQNEVQRINVDLLEIGDLVRVPHGASPPADGKISGTGSYQFDESSLTGESRPVTKSSGDQVYTGSVNVGQPVEFKITAIGGSSMLDQIINVVREGQSKRAPLERVADVLVAHFVPAITLIAVVTFVIWVSLGVSGTLPADYLDTNRGGWTFWGLEFAIAVFVVACPCGLALAAPTALFVGGGLAARYGILVKGGGEAFQEASRLDAIVFDKTGTLTEGGSLRVTDHEVLITDSTQLQVAWALARKLEESSNHPIARAVSDFCQTQSAATVVSSEIEEKSGQGMQGAFTVSVLDPSGSTTTRRFEAAIGNQRFYQSLSSPDQHHYYLSNLLSRYQTAGKSTAIFSFRELGGSDPEKSTSEQPSFSPAIVFAISDKIRSDAAKVISKLQQRKINVFMCTGDNETTAHAVADMVGIPRANVLANTLPAGKADFVRQIQTGQAQQHDQNSKKASSSRPIVAFVGDGVNDSPALTAADVSIAMASGSDVAINSASFILLNSDLDTILQLALLSRRVINRIRMNFGWAVVYNLCLVPVAAGIFYPIVSGHKMQMAVDGEMVMVDTHWRLSPVWAALAMALSSISVVCSSLALAVERKTFVAGWKWFKGNLGLSG</sequence>
<dbReference type="PRINTS" id="PR00120">
    <property type="entry name" value="HATPASE"/>
</dbReference>
<protein>
    <submittedName>
        <fullName evidence="13">E1-E2 ATPase-domain-containing protein</fullName>
    </submittedName>
</protein>
<dbReference type="PROSITE" id="PS50846">
    <property type="entry name" value="HMA_2"/>
    <property type="match status" value="3"/>
</dbReference>
<dbReference type="Gene3D" id="2.70.150.10">
    <property type="entry name" value="Calcium-transporting ATPase, cytoplasmic transduction domain A"/>
    <property type="match status" value="1"/>
</dbReference>
<dbReference type="CDD" id="cd02094">
    <property type="entry name" value="P-type_ATPase_Cu-like"/>
    <property type="match status" value="1"/>
</dbReference>
<dbReference type="SFLD" id="SFLDF00027">
    <property type="entry name" value="p-type_atpase"/>
    <property type="match status" value="1"/>
</dbReference>
<dbReference type="InterPro" id="IPR023299">
    <property type="entry name" value="ATPase_P-typ_cyto_dom_N"/>
</dbReference>
<dbReference type="SUPFAM" id="SSF56784">
    <property type="entry name" value="HAD-like"/>
    <property type="match status" value="1"/>
</dbReference>
<keyword evidence="3 10" id="KW-0812">Transmembrane</keyword>
<evidence type="ECO:0000256" key="5">
    <source>
        <dbReference type="ARBA" id="ARBA00022741"/>
    </source>
</evidence>
<evidence type="ECO:0000256" key="7">
    <source>
        <dbReference type="ARBA" id="ARBA00022967"/>
    </source>
</evidence>
<dbReference type="PROSITE" id="PS01229">
    <property type="entry name" value="COF_2"/>
    <property type="match status" value="1"/>
</dbReference>
<dbReference type="PROSITE" id="PS00154">
    <property type="entry name" value="ATPASE_E1_E2"/>
    <property type="match status" value="1"/>
</dbReference>